<dbReference type="Pfam" id="PF00079">
    <property type="entry name" value="Serpin"/>
    <property type="match status" value="1"/>
</dbReference>
<evidence type="ECO:0000256" key="1">
    <source>
        <dbReference type="RuleBase" id="RU000411"/>
    </source>
</evidence>
<reference evidence="3" key="1">
    <citation type="submission" date="2021-02" db="EMBL/GenBank/DDBJ databases">
        <title>Natrosporangium hydrolyticum gen. nov., sp. nov, a haloalkaliphilic actinobacterium from a soda solonchak soil.</title>
        <authorList>
            <person name="Sorokin D.Y."/>
            <person name="Khijniak T.V."/>
            <person name="Zakharycheva A.P."/>
            <person name="Boueva O.V."/>
            <person name="Ariskina E.V."/>
            <person name="Hahnke R.L."/>
            <person name="Bunk B."/>
            <person name="Sproer C."/>
            <person name="Schumann P."/>
            <person name="Evtushenko L.I."/>
            <person name="Kublanov I.V."/>
        </authorList>
    </citation>
    <scope>NUCLEOTIDE SEQUENCE</scope>
    <source>
        <strain evidence="3">DSM 106523</strain>
    </source>
</reference>
<feature type="domain" description="Serpin" evidence="2">
    <location>
        <begin position="10"/>
        <end position="357"/>
    </location>
</feature>
<dbReference type="SUPFAM" id="SSF56574">
    <property type="entry name" value="Serpins"/>
    <property type="match status" value="1"/>
</dbReference>
<keyword evidence="4" id="KW-1185">Reference proteome</keyword>
<proteinExistence type="inferred from homology"/>
<dbReference type="InterPro" id="IPR023796">
    <property type="entry name" value="Serpin_dom"/>
</dbReference>
<sequence>MERAHLDSALALHRQLPETGNLGWSPYSVAAALGLAAAGARGATRDELARALAGGESLPALAEQLAASATLPDAEVAVANSLWLDQRLRCRDDYQRQVTGQPGGAVHGADFRHHPDDARREINDDVEQTTRGLIRELLQPGMLSRDTAAVIVNALYLKIAWLTAFAESATKPAPFHAPEGVREVPTMRLQERVPYAAADGWRLASLPTASTVAVDILLPPAGADPAPPPPELVLALQRSAKSSKLELALPRFRVESAAVLNDPLRALGVVTGFQPGRADFTGVTEDERIFLDLVLHKAVVKVDEEGFEGAAATAVVMRTVSMDLSTPVPFHVDRPFLVLVRHRRTGAIYFLARVVSPHWPE</sequence>
<evidence type="ECO:0000259" key="2">
    <source>
        <dbReference type="SMART" id="SM00093"/>
    </source>
</evidence>
<dbReference type="InterPro" id="IPR042178">
    <property type="entry name" value="Serpin_sf_1"/>
</dbReference>
<evidence type="ECO:0000313" key="3">
    <source>
        <dbReference type="EMBL" id="QSB15027.1"/>
    </source>
</evidence>
<dbReference type="InterPro" id="IPR036186">
    <property type="entry name" value="Serpin_sf"/>
</dbReference>
<dbReference type="CDD" id="cd19590">
    <property type="entry name" value="serpin_thermopin-like"/>
    <property type="match status" value="1"/>
</dbReference>
<comment type="similarity">
    <text evidence="1">Belongs to the serpin family.</text>
</comment>
<dbReference type="Gene3D" id="2.30.39.10">
    <property type="entry name" value="Alpha-1-antitrypsin, domain 1"/>
    <property type="match status" value="1"/>
</dbReference>
<gene>
    <name evidence="3" type="ORF">JQS43_01155</name>
</gene>
<protein>
    <submittedName>
        <fullName evidence="3">Serpin family protein</fullName>
    </submittedName>
</protein>
<name>A0A895YB97_9ACTN</name>
<accession>A0A895YB97</accession>
<dbReference type="GO" id="GO:0004867">
    <property type="term" value="F:serine-type endopeptidase inhibitor activity"/>
    <property type="evidence" value="ECO:0007669"/>
    <property type="project" value="InterPro"/>
</dbReference>
<dbReference type="RefSeq" id="WP_239677194.1">
    <property type="nucleotide sequence ID" value="NZ_CP070499.1"/>
</dbReference>
<evidence type="ECO:0000313" key="4">
    <source>
        <dbReference type="Proteomes" id="UP000662857"/>
    </source>
</evidence>
<dbReference type="InterPro" id="IPR042185">
    <property type="entry name" value="Serpin_sf_2"/>
</dbReference>
<dbReference type="PANTHER" id="PTHR11461">
    <property type="entry name" value="SERINE PROTEASE INHIBITOR, SERPIN"/>
    <property type="match status" value="1"/>
</dbReference>
<dbReference type="GO" id="GO:0005615">
    <property type="term" value="C:extracellular space"/>
    <property type="evidence" value="ECO:0007669"/>
    <property type="project" value="InterPro"/>
</dbReference>
<dbReference type="Proteomes" id="UP000662857">
    <property type="component" value="Chromosome"/>
</dbReference>
<organism evidence="3 4">
    <name type="scientific">Natronosporangium hydrolyticum</name>
    <dbReference type="NCBI Taxonomy" id="2811111"/>
    <lineage>
        <taxon>Bacteria</taxon>
        <taxon>Bacillati</taxon>
        <taxon>Actinomycetota</taxon>
        <taxon>Actinomycetes</taxon>
        <taxon>Micromonosporales</taxon>
        <taxon>Micromonosporaceae</taxon>
        <taxon>Natronosporangium</taxon>
    </lineage>
</organism>
<dbReference type="PANTHER" id="PTHR11461:SF211">
    <property type="entry name" value="GH10112P-RELATED"/>
    <property type="match status" value="1"/>
</dbReference>
<dbReference type="Gene3D" id="2.10.310.10">
    <property type="entry name" value="Serpins superfamily"/>
    <property type="match status" value="1"/>
</dbReference>
<dbReference type="InterPro" id="IPR000215">
    <property type="entry name" value="Serpin_fam"/>
</dbReference>
<dbReference type="SMART" id="SM00093">
    <property type="entry name" value="SERPIN"/>
    <property type="match status" value="1"/>
</dbReference>
<dbReference type="KEGG" id="nhy:JQS43_01155"/>
<dbReference type="Gene3D" id="3.30.497.10">
    <property type="entry name" value="Antithrombin, subunit I, domain 2"/>
    <property type="match status" value="1"/>
</dbReference>
<dbReference type="AlphaFoldDB" id="A0A895YB97"/>
<dbReference type="PROSITE" id="PS00284">
    <property type="entry name" value="SERPIN"/>
    <property type="match status" value="1"/>
</dbReference>
<dbReference type="EMBL" id="CP070499">
    <property type="protein sequence ID" value="QSB15027.1"/>
    <property type="molecule type" value="Genomic_DNA"/>
</dbReference>
<dbReference type="InterPro" id="IPR023795">
    <property type="entry name" value="Serpin_CS"/>
</dbReference>